<comment type="caution">
    <text evidence="1">The sequence shown here is derived from an EMBL/GenBank/DDBJ whole genome shotgun (WGS) entry which is preliminary data.</text>
</comment>
<reference evidence="1" key="2">
    <citation type="submission" date="2020-11" db="EMBL/GenBank/DDBJ databases">
        <authorList>
            <person name="McCartney M.A."/>
            <person name="Auch B."/>
            <person name="Kono T."/>
            <person name="Mallez S."/>
            <person name="Becker A."/>
            <person name="Gohl D.M."/>
            <person name="Silverstein K.A.T."/>
            <person name="Koren S."/>
            <person name="Bechman K.B."/>
            <person name="Herman A."/>
            <person name="Abrahante J.E."/>
            <person name="Garbe J."/>
        </authorList>
    </citation>
    <scope>NUCLEOTIDE SEQUENCE</scope>
    <source>
        <strain evidence="1">Duluth1</strain>
        <tissue evidence="1">Whole animal</tissue>
    </source>
</reference>
<name>A0A9D3YCC5_DREPO</name>
<proteinExistence type="predicted"/>
<dbReference type="EMBL" id="JAIWYP010000016">
    <property type="protein sequence ID" value="KAH3697758.1"/>
    <property type="molecule type" value="Genomic_DNA"/>
</dbReference>
<evidence type="ECO:0000313" key="1">
    <source>
        <dbReference type="EMBL" id="KAH3697758.1"/>
    </source>
</evidence>
<accession>A0A9D3YCC5</accession>
<gene>
    <name evidence="1" type="ORF">DPMN_085268</name>
</gene>
<protein>
    <submittedName>
        <fullName evidence="1">Uncharacterized protein</fullName>
    </submittedName>
</protein>
<organism evidence="1 2">
    <name type="scientific">Dreissena polymorpha</name>
    <name type="common">Zebra mussel</name>
    <name type="synonym">Mytilus polymorpha</name>
    <dbReference type="NCBI Taxonomy" id="45954"/>
    <lineage>
        <taxon>Eukaryota</taxon>
        <taxon>Metazoa</taxon>
        <taxon>Spiralia</taxon>
        <taxon>Lophotrochozoa</taxon>
        <taxon>Mollusca</taxon>
        <taxon>Bivalvia</taxon>
        <taxon>Autobranchia</taxon>
        <taxon>Heteroconchia</taxon>
        <taxon>Euheterodonta</taxon>
        <taxon>Imparidentia</taxon>
        <taxon>Neoheterodontei</taxon>
        <taxon>Myida</taxon>
        <taxon>Dreissenoidea</taxon>
        <taxon>Dreissenidae</taxon>
        <taxon>Dreissena</taxon>
    </lineage>
</organism>
<evidence type="ECO:0000313" key="2">
    <source>
        <dbReference type="Proteomes" id="UP000828390"/>
    </source>
</evidence>
<dbReference type="InterPro" id="IPR011030">
    <property type="entry name" value="Lipovitellin_superhlx_dom"/>
</dbReference>
<sequence>MDTLQERAMLSVSALVHSVCRTNQNCENFIEVKKIISLLENKIATSCKIEGDMRTVSHFLLLFFKLNELSLYT</sequence>
<dbReference type="Gene3D" id="1.25.10.20">
    <property type="entry name" value="Vitellinogen, superhelical"/>
    <property type="match status" value="1"/>
</dbReference>
<reference evidence="1" key="1">
    <citation type="journal article" date="2019" name="bioRxiv">
        <title>The Genome of the Zebra Mussel, Dreissena polymorpha: A Resource for Invasive Species Research.</title>
        <authorList>
            <person name="McCartney M.A."/>
            <person name="Auch B."/>
            <person name="Kono T."/>
            <person name="Mallez S."/>
            <person name="Zhang Y."/>
            <person name="Obille A."/>
            <person name="Becker A."/>
            <person name="Abrahante J.E."/>
            <person name="Garbe J."/>
            <person name="Badalamenti J.P."/>
            <person name="Herman A."/>
            <person name="Mangelson H."/>
            <person name="Liachko I."/>
            <person name="Sullivan S."/>
            <person name="Sone E.D."/>
            <person name="Koren S."/>
            <person name="Silverstein K.A.T."/>
            <person name="Beckman K.B."/>
            <person name="Gohl D.M."/>
        </authorList>
    </citation>
    <scope>NUCLEOTIDE SEQUENCE</scope>
    <source>
        <strain evidence="1">Duluth1</strain>
        <tissue evidence="1">Whole animal</tissue>
    </source>
</reference>
<dbReference type="AlphaFoldDB" id="A0A9D3YCC5"/>
<keyword evidence="2" id="KW-1185">Reference proteome</keyword>
<dbReference type="Proteomes" id="UP000828390">
    <property type="component" value="Unassembled WGS sequence"/>
</dbReference>